<organism evidence="8 9">
    <name type="scientific">Nonomuraea indica</name>
    <dbReference type="NCBI Taxonomy" id="1581193"/>
    <lineage>
        <taxon>Bacteria</taxon>
        <taxon>Bacillati</taxon>
        <taxon>Actinomycetota</taxon>
        <taxon>Actinomycetes</taxon>
        <taxon>Streptosporangiales</taxon>
        <taxon>Streptosporangiaceae</taxon>
        <taxon>Nonomuraea</taxon>
    </lineage>
</organism>
<feature type="compositionally biased region" description="Pro residues" evidence="5">
    <location>
        <begin position="42"/>
        <end position="63"/>
    </location>
</feature>
<dbReference type="EMBL" id="JBITMB010000006">
    <property type="protein sequence ID" value="MFI7443645.1"/>
    <property type="molecule type" value="Genomic_DNA"/>
</dbReference>
<dbReference type="RefSeq" id="WP_397023970.1">
    <property type="nucleotide sequence ID" value="NZ_JBITMB010000006.1"/>
</dbReference>
<evidence type="ECO:0000259" key="7">
    <source>
        <dbReference type="PROSITE" id="PS50850"/>
    </source>
</evidence>
<evidence type="ECO:0000256" key="5">
    <source>
        <dbReference type="SAM" id="MobiDB-lite"/>
    </source>
</evidence>
<feature type="domain" description="Major facilitator superfamily (MFS) profile" evidence="7">
    <location>
        <begin position="97"/>
        <end position="469"/>
    </location>
</feature>
<gene>
    <name evidence="8" type="ORF">ACIBP5_27060</name>
</gene>
<dbReference type="Proteomes" id="UP001612928">
    <property type="component" value="Unassembled WGS sequence"/>
</dbReference>
<evidence type="ECO:0000256" key="3">
    <source>
        <dbReference type="ARBA" id="ARBA00022989"/>
    </source>
</evidence>
<evidence type="ECO:0000313" key="8">
    <source>
        <dbReference type="EMBL" id="MFI7443645.1"/>
    </source>
</evidence>
<feature type="transmembrane region" description="Helical" evidence="6">
    <location>
        <begin position="354"/>
        <end position="375"/>
    </location>
</feature>
<dbReference type="InterPro" id="IPR051788">
    <property type="entry name" value="MFS_Transporter"/>
</dbReference>
<feature type="transmembrane region" description="Helical" evidence="6">
    <location>
        <begin position="253"/>
        <end position="272"/>
    </location>
</feature>
<feature type="transmembrane region" description="Helical" evidence="6">
    <location>
        <begin position="381"/>
        <end position="404"/>
    </location>
</feature>
<keyword evidence="2 6" id="KW-0812">Transmembrane</keyword>
<feature type="transmembrane region" description="Helical" evidence="6">
    <location>
        <begin position="226"/>
        <end position="247"/>
    </location>
</feature>
<protein>
    <submittedName>
        <fullName evidence="8">MFS transporter</fullName>
    </submittedName>
</protein>
<dbReference type="CDD" id="cd17393">
    <property type="entry name" value="MFS_MosC_like"/>
    <property type="match status" value="1"/>
</dbReference>
<evidence type="ECO:0000256" key="2">
    <source>
        <dbReference type="ARBA" id="ARBA00022692"/>
    </source>
</evidence>
<feature type="transmembrane region" description="Helical" evidence="6">
    <location>
        <begin position="131"/>
        <end position="151"/>
    </location>
</feature>
<comment type="subcellular location">
    <subcellularLocation>
        <location evidence="1">Cell membrane</location>
        <topology evidence="1">Multi-pass membrane protein</topology>
    </subcellularLocation>
</comment>
<evidence type="ECO:0000256" key="1">
    <source>
        <dbReference type="ARBA" id="ARBA00004651"/>
    </source>
</evidence>
<feature type="region of interest" description="Disordered" evidence="5">
    <location>
        <begin position="1"/>
        <end position="82"/>
    </location>
</feature>
<feature type="transmembrane region" description="Helical" evidence="6">
    <location>
        <begin position="443"/>
        <end position="464"/>
    </location>
</feature>
<dbReference type="InterPro" id="IPR036259">
    <property type="entry name" value="MFS_trans_sf"/>
</dbReference>
<keyword evidence="3 6" id="KW-1133">Transmembrane helix</keyword>
<dbReference type="InterPro" id="IPR011701">
    <property type="entry name" value="MFS"/>
</dbReference>
<keyword evidence="4 6" id="KW-0472">Membrane</keyword>
<name>A0ABW8AA33_9ACTN</name>
<dbReference type="Pfam" id="PF07690">
    <property type="entry name" value="MFS_1"/>
    <property type="match status" value="1"/>
</dbReference>
<feature type="transmembrane region" description="Helical" evidence="6">
    <location>
        <begin position="292"/>
        <end position="310"/>
    </location>
</feature>
<dbReference type="PANTHER" id="PTHR23514">
    <property type="entry name" value="BYPASS OF STOP CODON PROTEIN 6"/>
    <property type="match status" value="1"/>
</dbReference>
<dbReference type="SUPFAM" id="SSF103473">
    <property type="entry name" value="MFS general substrate transporter"/>
    <property type="match status" value="1"/>
</dbReference>
<comment type="caution">
    <text evidence="8">The sequence shown here is derived from an EMBL/GenBank/DDBJ whole genome shotgun (WGS) entry which is preliminary data.</text>
</comment>
<feature type="transmembrane region" description="Helical" evidence="6">
    <location>
        <begin position="322"/>
        <end position="342"/>
    </location>
</feature>
<feature type="transmembrane region" description="Helical" evidence="6">
    <location>
        <begin position="163"/>
        <end position="180"/>
    </location>
</feature>
<proteinExistence type="predicted"/>
<feature type="transmembrane region" description="Helical" evidence="6">
    <location>
        <begin position="99"/>
        <end position="119"/>
    </location>
</feature>
<dbReference type="Gene3D" id="1.20.1250.20">
    <property type="entry name" value="MFS general substrate transporter like domains"/>
    <property type="match status" value="2"/>
</dbReference>
<sequence length="487" mass="49814">MPAGPPPATGRGASPGSARGGRRRVPPPPRGAFHHRDVRPRALPPAAEPAPTRGPPPPAPPAAARPSRGPPGGRAHRTPLSEDLREVRTMTQDLRTARYGAVLTFVVAGLMVGTMTVRIPALTDKLGLSESAVGTILLIWGLGALVTMQSMRRVMARTGSKTLLRVGGPATALGLVGVAFAPNLPLLLAAAAFFGMAFGVVDIAMNAQGSTVERAYGRPLLNGMHAGWCVGAIAAGGLGSLSIALGLSFTANVALVGLVSLPLMVVIGRAYLPEAPSATRDGTTARRRMPPIVYLLGALMFFAFMVEGTVADWNGLFMRDSLGAPEALAALGYPVFEAGMLIARLSGDRLRSRFGVRGMLTVSGLATAGFFGVVLAAPAPLVALSAMFFVGLGVATISPMTLSLAGTATDNPGPAIAQAGAMGYAGLLLGPVVIGYLSDATSLRAALGIAVVLGVLIAVAARFLPREEPARITVLPPAEREPAHAAA</sequence>
<dbReference type="InterPro" id="IPR020846">
    <property type="entry name" value="MFS_dom"/>
</dbReference>
<reference evidence="8 9" key="1">
    <citation type="submission" date="2024-10" db="EMBL/GenBank/DDBJ databases">
        <title>The Natural Products Discovery Center: Release of the First 8490 Sequenced Strains for Exploring Actinobacteria Biosynthetic Diversity.</title>
        <authorList>
            <person name="Kalkreuter E."/>
            <person name="Kautsar S.A."/>
            <person name="Yang D."/>
            <person name="Bader C.D."/>
            <person name="Teijaro C.N."/>
            <person name="Fluegel L."/>
            <person name="Davis C.M."/>
            <person name="Simpson J.R."/>
            <person name="Lauterbach L."/>
            <person name="Steele A.D."/>
            <person name="Gui C."/>
            <person name="Meng S."/>
            <person name="Li G."/>
            <person name="Viehrig K."/>
            <person name="Ye F."/>
            <person name="Su P."/>
            <person name="Kiefer A.F."/>
            <person name="Nichols A."/>
            <person name="Cepeda A.J."/>
            <person name="Yan W."/>
            <person name="Fan B."/>
            <person name="Jiang Y."/>
            <person name="Adhikari A."/>
            <person name="Zheng C.-J."/>
            <person name="Schuster L."/>
            <person name="Cowan T.M."/>
            <person name="Smanski M.J."/>
            <person name="Chevrette M.G."/>
            <person name="De Carvalho L.P.S."/>
            <person name="Shen B."/>
        </authorList>
    </citation>
    <scope>NUCLEOTIDE SEQUENCE [LARGE SCALE GENOMIC DNA]</scope>
    <source>
        <strain evidence="8 9">NPDC049503</strain>
    </source>
</reference>
<evidence type="ECO:0000256" key="6">
    <source>
        <dbReference type="SAM" id="Phobius"/>
    </source>
</evidence>
<keyword evidence="9" id="KW-1185">Reference proteome</keyword>
<dbReference type="PANTHER" id="PTHR23514:SF13">
    <property type="entry name" value="INNER MEMBRANE PROTEIN YBJJ"/>
    <property type="match status" value="1"/>
</dbReference>
<dbReference type="PROSITE" id="PS50850">
    <property type="entry name" value="MFS"/>
    <property type="match status" value="1"/>
</dbReference>
<feature type="transmembrane region" description="Helical" evidence="6">
    <location>
        <begin position="416"/>
        <end position="437"/>
    </location>
</feature>
<evidence type="ECO:0000313" key="9">
    <source>
        <dbReference type="Proteomes" id="UP001612928"/>
    </source>
</evidence>
<evidence type="ECO:0000256" key="4">
    <source>
        <dbReference type="ARBA" id="ARBA00023136"/>
    </source>
</evidence>
<accession>A0ABW8AA33</accession>
<feature type="transmembrane region" description="Helical" evidence="6">
    <location>
        <begin position="186"/>
        <end position="205"/>
    </location>
</feature>